<sequence>MLNQIDQVRRFNRIVSQRAGTLDQSYLGQGRPLGEARLLFEVGHDGGNARELRDRLGLDSGYLSRLLRALESQGMIVVTPSQADRRVRDIRLTQAGTAQVETYDRLSDDLASSILAPLDERQKAKLVEAMAQVERLYRAAAVTVSAESPATADARACVDLYIRELNQRFDTGYDPDTAGPLDDSEFLPPDGVFVVARLDGKAIGCGGLKRLDFQTGEIKRLWVSPEARGLGLGRRLLNELEALARQRGMAKVCLDTSGTLTEAQALYHAQGYVEVAPYNDNPYAQHWFEKRL</sequence>
<dbReference type="eggNOG" id="COG1846">
    <property type="taxonomic scope" value="Bacteria"/>
</dbReference>
<dbReference type="InterPro" id="IPR050832">
    <property type="entry name" value="Bact_Acetyltransf"/>
</dbReference>
<dbReference type="GO" id="GO:0003700">
    <property type="term" value="F:DNA-binding transcription factor activity"/>
    <property type="evidence" value="ECO:0007669"/>
    <property type="project" value="InterPro"/>
</dbReference>
<dbReference type="STRING" id="715226.ABI_28390"/>
<accession>F4QMI2</accession>
<dbReference type="Pfam" id="PF12802">
    <property type="entry name" value="MarR_2"/>
    <property type="match status" value="1"/>
</dbReference>
<proteinExistence type="predicted"/>
<dbReference type="SUPFAM" id="SSF55729">
    <property type="entry name" value="Acyl-CoA N-acyltransferases (Nat)"/>
    <property type="match status" value="1"/>
</dbReference>
<gene>
    <name evidence="5" type="ORF">ABI_28390</name>
</gene>
<dbReference type="GO" id="GO:0016747">
    <property type="term" value="F:acyltransferase activity, transferring groups other than amino-acyl groups"/>
    <property type="evidence" value="ECO:0007669"/>
    <property type="project" value="InterPro"/>
</dbReference>
<keyword evidence="1 5" id="KW-0808">Transferase</keyword>
<dbReference type="InterPro" id="IPR036390">
    <property type="entry name" value="WH_DNA-bd_sf"/>
</dbReference>
<keyword evidence="2" id="KW-0012">Acyltransferase</keyword>
<dbReference type="HOGENOM" id="CLU_065219_0_0_5"/>
<evidence type="ECO:0000256" key="2">
    <source>
        <dbReference type="ARBA" id="ARBA00023315"/>
    </source>
</evidence>
<evidence type="ECO:0000313" key="5">
    <source>
        <dbReference type="EMBL" id="EGF91423.1"/>
    </source>
</evidence>
<evidence type="ECO:0000259" key="4">
    <source>
        <dbReference type="PROSITE" id="PS51186"/>
    </source>
</evidence>
<dbReference type="PROSITE" id="PS50995">
    <property type="entry name" value="HTH_MARR_2"/>
    <property type="match status" value="1"/>
</dbReference>
<feature type="domain" description="N-acetyltransferase" evidence="4">
    <location>
        <begin position="142"/>
        <end position="292"/>
    </location>
</feature>
<dbReference type="PANTHER" id="PTHR43877:SF2">
    <property type="entry name" value="AMINOALKYLPHOSPHONATE N-ACETYLTRANSFERASE-RELATED"/>
    <property type="match status" value="1"/>
</dbReference>
<dbReference type="Gene3D" id="1.10.10.10">
    <property type="entry name" value="Winged helix-like DNA-binding domain superfamily/Winged helix DNA-binding domain"/>
    <property type="match status" value="1"/>
</dbReference>
<evidence type="ECO:0000256" key="1">
    <source>
        <dbReference type="ARBA" id="ARBA00022679"/>
    </source>
</evidence>
<reference evidence="6" key="1">
    <citation type="submission" date="2011-03" db="EMBL/GenBank/DDBJ databases">
        <title>Draft genome sequence of Brevundimonas diminuta.</title>
        <authorList>
            <person name="Brown P.J.B."/>
            <person name="Buechlein A."/>
            <person name="Hemmerich C."/>
            <person name="Brun Y.V."/>
        </authorList>
    </citation>
    <scope>NUCLEOTIDE SEQUENCE [LARGE SCALE GENOMIC DNA]</scope>
    <source>
        <strain evidence="6">C19</strain>
    </source>
</reference>
<dbReference type="SMART" id="SM00347">
    <property type="entry name" value="HTH_MARR"/>
    <property type="match status" value="1"/>
</dbReference>
<dbReference type="SUPFAM" id="SSF46785">
    <property type="entry name" value="Winged helix' DNA-binding domain"/>
    <property type="match status" value="1"/>
</dbReference>
<dbReference type="InterPro" id="IPR036388">
    <property type="entry name" value="WH-like_DNA-bd_sf"/>
</dbReference>
<dbReference type="EMBL" id="GL883078">
    <property type="protein sequence ID" value="EGF91423.1"/>
    <property type="molecule type" value="Genomic_DNA"/>
</dbReference>
<dbReference type="PANTHER" id="PTHR43877">
    <property type="entry name" value="AMINOALKYLPHOSPHONATE N-ACETYLTRANSFERASE-RELATED-RELATED"/>
    <property type="match status" value="1"/>
</dbReference>
<dbReference type="InterPro" id="IPR000835">
    <property type="entry name" value="HTH_MarR-typ"/>
</dbReference>
<name>F4QMI2_9CAUL</name>
<dbReference type="Pfam" id="PF00583">
    <property type="entry name" value="Acetyltransf_1"/>
    <property type="match status" value="1"/>
</dbReference>
<protein>
    <submittedName>
        <fullName evidence="5">Acetyltransferase GNAT family protein</fullName>
    </submittedName>
</protein>
<dbReference type="InterPro" id="IPR016181">
    <property type="entry name" value="Acyl_CoA_acyltransferase"/>
</dbReference>
<dbReference type="eggNOG" id="COG0456">
    <property type="taxonomic scope" value="Bacteria"/>
</dbReference>
<keyword evidence="6" id="KW-1185">Reference proteome</keyword>
<dbReference type="RefSeq" id="WP_006273625.1">
    <property type="nucleotide sequence ID" value="NZ_GL883078.1"/>
</dbReference>
<evidence type="ECO:0000259" key="3">
    <source>
        <dbReference type="PROSITE" id="PS50995"/>
    </source>
</evidence>
<dbReference type="PROSITE" id="PS51186">
    <property type="entry name" value="GNAT"/>
    <property type="match status" value="1"/>
</dbReference>
<dbReference type="Proteomes" id="UP000006512">
    <property type="component" value="Unassembled WGS sequence"/>
</dbReference>
<dbReference type="Gene3D" id="3.40.630.30">
    <property type="match status" value="1"/>
</dbReference>
<organism evidence="5 6">
    <name type="scientific">Asticcacaulis biprosthecium C19</name>
    <dbReference type="NCBI Taxonomy" id="715226"/>
    <lineage>
        <taxon>Bacteria</taxon>
        <taxon>Pseudomonadati</taxon>
        <taxon>Pseudomonadota</taxon>
        <taxon>Alphaproteobacteria</taxon>
        <taxon>Caulobacterales</taxon>
        <taxon>Caulobacteraceae</taxon>
        <taxon>Asticcacaulis</taxon>
    </lineage>
</organism>
<evidence type="ECO:0000313" key="6">
    <source>
        <dbReference type="Proteomes" id="UP000006512"/>
    </source>
</evidence>
<dbReference type="AlphaFoldDB" id="F4QMI2"/>
<dbReference type="InterPro" id="IPR000182">
    <property type="entry name" value="GNAT_dom"/>
</dbReference>
<feature type="domain" description="HTH marR-type" evidence="3">
    <location>
        <begin position="1"/>
        <end position="135"/>
    </location>
</feature>